<dbReference type="Pfam" id="PF05853">
    <property type="entry name" value="BKACE"/>
    <property type="match status" value="1"/>
</dbReference>
<dbReference type="RefSeq" id="WP_160200465.1">
    <property type="nucleotide sequence ID" value="NZ_QXWK01000001.1"/>
</dbReference>
<organism evidence="5 6">
    <name type="scientific">Anaerotruncus colihominis</name>
    <dbReference type="NCBI Taxonomy" id="169435"/>
    <lineage>
        <taxon>Bacteria</taxon>
        <taxon>Bacillati</taxon>
        <taxon>Bacillota</taxon>
        <taxon>Clostridia</taxon>
        <taxon>Eubacteriales</taxon>
        <taxon>Oscillospiraceae</taxon>
        <taxon>Anaerotruncus</taxon>
    </lineage>
</organism>
<gene>
    <name evidence="5" type="ORF">D0435_00555</name>
</gene>
<comment type="caution">
    <text evidence="5">The sequence shown here is derived from an EMBL/GenBank/DDBJ whole genome shotgun (WGS) entry which is preliminary data.</text>
</comment>
<evidence type="ECO:0000256" key="2">
    <source>
        <dbReference type="ARBA" id="ARBA00022679"/>
    </source>
</evidence>
<comment type="cofactor">
    <cofactor evidence="1">
        <name>Zn(2+)</name>
        <dbReference type="ChEBI" id="CHEBI:29105"/>
    </cofactor>
</comment>
<sequence>MFETRRLNHKSKVIISAALTGAVTTKENNPNLPTQPAEIVKSAIACYEAGAAVAHIHVRDDEDRASMRFDKFEETVKLLRESGCPVIINLTSSGGQGFSWEERIRPFKELKPDMASFDAGTMNWLNSVVFMNEPGFLELCGKEMIAANVKPEIEVFDMGMLNTAKYYIKKGLIKEPAHFQLCLGAPGGMEATTENLVYLVNHLPENCTWSAFGIGRGANEILLSALAMGGNIRVGLEDNVYYNAGQLAESNEQFVARVKRLAEEMGKSVATPDEAREILGLGK</sequence>
<reference evidence="5 6" key="1">
    <citation type="submission" date="2018-08" db="EMBL/GenBank/DDBJ databases">
        <title>Murine metabolic-syndrome-specific gut microbial biobank.</title>
        <authorList>
            <person name="Liu C."/>
        </authorList>
    </citation>
    <scope>NUCLEOTIDE SEQUENCE [LARGE SCALE GENOMIC DNA]</scope>
    <source>
        <strain evidence="5 6">28</strain>
    </source>
</reference>
<dbReference type="GO" id="GO:0043720">
    <property type="term" value="F:3-keto-5-aminohexanoate cleavage activity"/>
    <property type="evidence" value="ECO:0007669"/>
    <property type="project" value="InterPro"/>
</dbReference>
<evidence type="ECO:0000313" key="6">
    <source>
        <dbReference type="Proteomes" id="UP000446866"/>
    </source>
</evidence>
<keyword evidence="6" id="KW-1185">Reference proteome</keyword>
<dbReference type="PANTHER" id="PTHR37418:SF2">
    <property type="entry name" value="3-KETO-5-AMINOHEXANOATE CLEAVAGE ENZYME"/>
    <property type="match status" value="1"/>
</dbReference>
<evidence type="ECO:0000313" key="5">
    <source>
        <dbReference type="EMBL" id="NBH60166.1"/>
    </source>
</evidence>
<evidence type="ECO:0000256" key="1">
    <source>
        <dbReference type="ARBA" id="ARBA00001947"/>
    </source>
</evidence>
<proteinExistence type="predicted"/>
<evidence type="ECO:0000256" key="4">
    <source>
        <dbReference type="ARBA" id="ARBA00022833"/>
    </source>
</evidence>
<dbReference type="GO" id="GO:0046872">
    <property type="term" value="F:metal ion binding"/>
    <property type="evidence" value="ECO:0007669"/>
    <property type="project" value="UniProtKB-KW"/>
</dbReference>
<keyword evidence="3" id="KW-0479">Metal-binding</keyword>
<keyword evidence="2" id="KW-0808">Transferase</keyword>
<name>A0A845QFX3_9FIRM</name>
<accession>A0A845QFX3</accession>
<dbReference type="PANTHER" id="PTHR37418">
    <property type="entry name" value="3-KETO-5-AMINOHEXANOATE CLEAVAGE ENZYME-RELATED"/>
    <property type="match status" value="1"/>
</dbReference>
<keyword evidence="4" id="KW-0862">Zinc</keyword>
<evidence type="ECO:0000256" key="3">
    <source>
        <dbReference type="ARBA" id="ARBA00022723"/>
    </source>
</evidence>
<dbReference type="InterPro" id="IPR013785">
    <property type="entry name" value="Aldolase_TIM"/>
</dbReference>
<dbReference type="AlphaFoldDB" id="A0A845QFX3"/>
<dbReference type="InterPro" id="IPR008567">
    <property type="entry name" value="BKACE"/>
</dbReference>
<dbReference type="Proteomes" id="UP000446866">
    <property type="component" value="Unassembled WGS sequence"/>
</dbReference>
<protein>
    <submittedName>
        <fullName evidence="5">3-keto-5-aminohexanoate cleavage protein</fullName>
    </submittedName>
</protein>
<dbReference type="Gene3D" id="3.20.20.70">
    <property type="entry name" value="Aldolase class I"/>
    <property type="match status" value="1"/>
</dbReference>
<dbReference type="EMBL" id="QXWK01000001">
    <property type="protein sequence ID" value="NBH60166.1"/>
    <property type="molecule type" value="Genomic_DNA"/>
</dbReference>